<accession>A0AAW2FJI5</accession>
<comment type="caution">
    <text evidence="1">The sequence shown here is derived from an EMBL/GenBank/DDBJ whole genome shotgun (WGS) entry which is preliminary data.</text>
</comment>
<proteinExistence type="predicted"/>
<dbReference type="Proteomes" id="UP001430953">
    <property type="component" value="Unassembled WGS sequence"/>
</dbReference>
<protein>
    <submittedName>
        <fullName evidence="1">Uncharacterized protein</fullName>
    </submittedName>
</protein>
<dbReference type="EMBL" id="JADYXP020000010">
    <property type="protein sequence ID" value="KAL0115592.1"/>
    <property type="molecule type" value="Genomic_DNA"/>
</dbReference>
<evidence type="ECO:0000313" key="2">
    <source>
        <dbReference type="Proteomes" id="UP001430953"/>
    </source>
</evidence>
<keyword evidence="2" id="KW-1185">Reference proteome</keyword>
<sequence length="129" mass="15111">MTLREARRGPDEKCWRARRTTGVFRSWPSSAFVPARPSKRFRCQGHRRLPVIISHTHKPVVGSRSSYVLSLSSADVARTYGERARVVVRRHKRGSRVRTESRPSLSGIKNLHYFFMFFFSCLHFELKYI</sequence>
<evidence type="ECO:0000313" key="1">
    <source>
        <dbReference type="EMBL" id="KAL0115592.1"/>
    </source>
</evidence>
<organism evidence="1 2">
    <name type="scientific">Cardiocondyla obscurior</name>
    <dbReference type="NCBI Taxonomy" id="286306"/>
    <lineage>
        <taxon>Eukaryota</taxon>
        <taxon>Metazoa</taxon>
        <taxon>Ecdysozoa</taxon>
        <taxon>Arthropoda</taxon>
        <taxon>Hexapoda</taxon>
        <taxon>Insecta</taxon>
        <taxon>Pterygota</taxon>
        <taxon>Neoptera</taxon>
        <taxon>Endopterygota</taxon>
        <taxon>Hymenoptera</taxon>
        <taxon>Apocrita</taxon>
        <taxon>Aculeata</taxon>
        <taxon>Formicoidea</taxon>
        <taxon>Formicidae</taxon>
        <taxon>Myrmicinae</taxon>
        <taxon>Cardiocondyla</taxon>
    </lineage>
</organism>
<name>A0AAW2FJI5_9HYME</name>
<dbReference type="AlphaFoldDB" id="A0AAW2FJI5"/>
<reference evidence="1 2" key="1">
    <citation type="submission" date="2023-03" db="EMBL/GenBank/DDBJ databases">
        <title>High recombination rates correlate with genetic variation in Cardiocondyla obscurior ants.</title>
        <authorList>
            <person name="Errbii M."/>
        </authorList>
    </citation>
    <scope>NUCLEOTIDE SEQUENCE [LARGE SCALE GENOMIC DNA]</scope>
    <source>
        <strain evidence="1">Alpha-2009</strain>
        <tissue evidence="1">Whole body</tissue>
    </source>
</reference>
<gene>
    <name evidence="1" type="ORF">PUN28_010837</name>
</gene>